<keyword evidence="2" id="KW-0614">Plasmid</keyword>
<organism evidence="2 3">
    <name type="scientific">Mycoplasmopsis cynos</name>
    <dbReference type="NCBI Taxonomy" id="171284"/>
    <lineage>
        <taxon>Bacteria</taxon>
        <taxon>Bacillati</taxon>
        <taxon>Mycoplasmatota</taxon>
        <taxon>Mycoplasmoidales</taxon>
        <taxon>Metamycoplasmataceae</taxon>
        <taxon>Mycoplasmopsis</taxon>
    </lineage>
</organism>
<dbReference type="AlphaFoldDB" id="A0A449AI92"/>
<dbReference type="Proteomes" id="UP000289506">
    <property type="component" value="Plasmid 13"/>
</dbReference>
<keyword evidence="1" id="KW-0812">Transmembrane</keyword>
<reference evidence="2 3" key="1">
    <citation type="submission" date="2019-01" db="EMBL/GenBank/DDBJ databases">
        <authorList>
            <consortium name="Pathogen Informatics"/>
        </authorList>
    </citation>
    <scope>NUCLEOTIDE SEQUENCE [LARGE SCALE GENOMIC DNA]</scope>
    <source>
        <strain evidence="2 3">NCTC10142</strain>
        <plasmid evidence="3">13</plasmid>
    </source>
</reference>
<evidence type="ECO:0000313" key="2">
    <source>
        <dbReference type="EMBL" id="VEU64700.1"/>
    </source>
</evidence>
<dbReference type="RefSeq" id="WP_129720590.1">
    <property type="nucleotide sequence ID" value="NZ_CP141038.1"/>
</dbReference>
<sequence>MNNYKRKVIIWTIITIIAFVAIIGLSIFIYRLGDVIELNEQVTLDQKIVDTYNFAKSYSIGGLAFSCIIFIMGLIISYAGFKSWKYVEMFS</sequence>
<keyword evidence="1" id="KW-1133">Transmembrane helix</keyword>
<geneLocation type="plasmid" evidence="2 3">
    <name>13</name>
</geneLocation>
<keyword evidence="1" id="KW-0472">Membrane</keyword>
<feature type="transmembrane region" description="Helical" evidence="1">
    <location>
        <begin position="9"/>
        <end position="30"/>
    </location>
</feature>
<evidence type="ECO:0000313" key="3">
    <source>
        <dbReference type="Proteomes" id="UP000289506"/>
    </source>
</evidence>
<protein>
    <submittedName>
        <fullName evidence="2">Uncharacterized protein</fullName>
    </submittedName>
</protein>
<gene>
    <name evidence="2" type="ORF">NCTC10142_00456</name>
</gene>
<feature type="transmembrane region" description="Helical" evidence="1">
    <location>
        <begin position="60"/>
        <end position="81"/>
    </location>
</feature>
<evidence type="ECO:0000256" key="1">
    <source>
        <dbReference type="SAM" id="Phobius"/>
    </source>
</evidence>
<proteinExistence type="predicted"/>
<name>A0A449AI92_9BACT</name>
<accession>A0A449AI92</accession>
<dbReference type="EMBL" id="LR214986">
    <property type="protein sequence ID" value="VEU64700.1"/>
    <property type="molecule type" value="Genomic_DNA"/>
</dbReference>